<accession>A0AAW9JUE0</accession>
<organism evidence="1 2">
    <name type="scientific">Carnobacterium maltaromaticum</name>
    <name type="common">Carnobacterium piscicola</name>
    <dbReference type="NCBI Taxonomy" id="2751"/>
    <lineage>
        <taxon>Bacteria</taxon>
        <taxon>Bacillati</taxon>
        <taxon>Bacillota</taxon>
        <taxon>Bacilli</taxon>
        <taxon>Lactobacillales</taxon>
        <taxon>Carnobacteriaceae</taxon>
        <taxon>Carnobacterium</taxon>
    </lineage>
</organism>
<dbReference type="AlphaFoldDB" id="A0AAW9JUE0"/>
<evidence type="ECO:0000313" key="1">
    <source>
        <dbReference type="EMBL" id="MDZ5757290.1"/>
    </source>
</evidence>
<gene>
    <name evidence="1" type="ORF">RAK27_01305</name>
</gene>
<dbReference type="EMBL" id="JAVBVO010000001">
    <property type="protein sequence ID" value="MDZ5757290.1"/>
    <property type="molecule type" value="Genomic_DNA"/>
</dbReference>
<comment type="caution">
    <text evidence="1">The sequence shown here is derived from an EMBL/GenBank/DDBJ whole genome shotgun (WGS) entry which is preliminary data.</text>
</comment>
<sequence>MNYTVGWNQMEAIQTHTVQADAHAEALKKAIKGAKFPSKAAPTINYSDGAAMVQGQECIQTFSTLLSNLKTSINTDGNHIRQVNQTFVEKDDILKNAIEKAVTLIV</sequence>
<evidence type="ECO:0000313" key="2">
    <source>
        <dbReference type="Proteomes" id="UP001290462"/>
    </source>
</evidence>
<dbReference type="Proteomes" id="UP001290462">
    <property type="component" value="Unassembled WGS sequence"/>
</dbReference>
<reference evidence="1" key="1">
    <citation type="submission" date="2023-08" db="EMBL/GenBank/DDBJ databases">
        <title>Genomic characterization of piscicolin 126 produced by Carnobacterium maltaromaticum CM22 strain isolated from salmon (Salmo salar).</title>
        <authorList>
            <person name="Gonzalez-Gragera E."/>
            <person name="Garcia-Lopez J.D."/>
            <person name="Teso-Perez C."/>
            <person name="Gimenez-Hernandez I."/>
            <person name="Peralta-Sanchez J.M."/>
            <person name="Valdivia E."/>
            <person name="Montalban-Lopez M."/>
            <person name="Martin-Platero A.M."/>
            <person name="Banos A."/>
            <person name="Martinez-Bueno M."/>
        </authorList>
    </citation>
    <scope>NUCLEOTIDE SEQUENCE</scope>
    <source>
        <strain evidence="1">CM22</strain>
    </source>
</reference>
<proteinExistence type="predicted"/>
<dbReference type="InterPro" id="IPR021477">
    <property type="entry name" value="TVIIS_effector_SACOL2603_fam"/>
</dbReference>
<name>A0AAW9JUE0_CARML</name>
<dbReference type="NCBIfam" id="TIGR04197">
    <property type="entry name" value="T7SS_SACOL2603"/>
    <property type="match status" value="1"/>
</dbReference>
<dbReference type="Pfam" id="PF11328">
    <property type="entry name" value="DUF3130"/>
    <property type="match status" value="1"/>
</dbReference>
<protein>
    <submittedName>
        <fullName evidence="1">TIGR04197 family type VII secretion effector</fullName>
    </submittedName>
</protein>